<gene>
    <name evidence="3" type="ORF">D8771_23175</name>
</gene>
<dbReference type="GO" id="GO:0020037">
    <property type="term" value="F:heme binding"/>
    <property type="evidence" value="ECO:0007669"/>
    <property type="project" value="InterPro"/>
</dbReference>
<dbReference type="PANTHER" id="PTHR46696">
    <property type="entry name" value="P450, PUTATIVE (EUROFUNG)-RELATED"/>
    <property type="match status" value="1"/>
</dbReference>
<evidence type="ECO:0000256" key="1">
    <source>
        <dbReference type="ARBA" id="ARBA00010617"/>
    </source>
</evidence>
<dbReference type="PANTHER" id="PTHR46696:SF1">
    <property type="entry name" value="CYTOCHROME P450 YJIB-RELATED"/>
    <property type="match status" value="1"/>
</dbReference>
<dbReference type="Pfam" id="PF00067">
    <property type="entry name" value="p450"/>
    <property type="match status" value="1"/>
</dbReference>
<dbReference type="EMBL" id="RCIY01000076">
    <property type="protein sequence ID" value="TGG79645.1"/>
    <property type="molecule type" value="Genomic_DNA"/>
</dbReference>
<comment type="caution">
    <text evidence="3">The sequence shown here is derived from an EMBL/GenBank/DDBJ whole genome shotgun (WGS) entry which is preliminary data.</text>
</comment>
<evidence type="ECO:0000313" key="3">
    <source>
        <dbReference type="EMBL" id="TGG79645.1"/>
    </source>
</evidence>
<comment type="similarity">
    <text evidence="1 2">Belongs to the cytochrome P450 family.</text>
</comment>
<dbReference type="GO" id="GO:0004497">
    <property type="term" value="F:monooxygenase activity"/>
    <property type="evidence" value="ECO:0007669"/>
    <property type="project" value="UniProtKB-KW"/>
</dbReference>
<dbReference type="PRINTS" id="PR00359">
    <property type="entry name" value="BP450"/>
</dbReference>
<protein>
    <submittedName>
        <fullName evidence="3">Cytochrome P450</fullName>
    </submittedName>
</protein>
<dbReference type="Proteomes" id="UP000298111">
    <property type="component" value="Unassembled WGS sequence"/>
</dbReference>
<keyword evidence="2" id="KW-0408">Iron</keyword>
<evidence type="ECO:0000256" key="2">
    <source>
        <dbReference type="RuleBase" id="RU000461"/>
    </source>
</evidence>
<dbReference type="GO" id="GO:0016705">
    <property type="term" value="F:oxidoreductase activity, acting on paired donors, with incorporation or reduction of molecular oxygen"/>
    <property type="evidence" value="ECO:0007669"/>
    <property type="project" value="InterPro"/>
</dbReference>
<dbReference type="InterPro" id="IPR002397">
    <property type="entry name" value="Cyt_P450_B"/>
</dbReference>
<keyword evidence="2" id="KW-0479">Metal-binding</keyword>
<dbReference type="InterPro" id="IPR017972">
    <property type="entry name" value="Cyt_P450_CS"/>
</dbReference>
<proteinExistence type="inferred from homology"/>
<dbReference type="Gene3D" id="1.10.630.10">
    <property type="entry name" value="Cytochrome P450"/>
    <property type="match status" value="1"/>
</dbReference>
<sequence>MTEEPVSEDFPRFPFSFRGDRLAPELAEMAAHRPVRRVITNTGTPAWLVAGHEEATAVLRDRRFSLSLTSDPTTPRQDDLLPPPPVTDTLNYFQRAGMLSELHRGLGPNQQYLTAGTVAGITRQVLGPFLAGEQPGDLVSGFIVPVSRALTFRLLGLTDDPRLDHEVLLGIFRTGPNCLEHVPECWQTGRDYIYGQLPRLRREKSGMLGRMVGMADASGVLTEEELADLFLFLVISQYGNPATFLGAATVALMRHPDITRRLRAEPEMMPQAVEELLRWTAFLGDGLPRIAREDVTVGGVLVRRGELVLVSTDGANHDPRVFPDPQRIDIDRRDNPHLRFSHGRHRCPGRTLAPMQAAATLRTLLEETGELSLAVSPDDIEWHPYHAITMPRALPVRWRTAESSPAAGAVG</sequence>
<keyword evidence="2" id="KW-0349">Heme</keyword>
<dbReference type="InterPro" id="IPR001128">
    <property type="entry name" value="Cyt_P450"/>
</dbReference>
<reference evidence="3 4" key="1">
    <citation type="submission" date="2018-10" db="EMBL/GenBank/DDBJ databases">
        <title>Isolation of pseudouridimycin from Streptomyces albus DSM 40763.</title>
        <authorList>
            <person name="Rosenqvist P."/>
            <person name="Metsae-Ketelae M."/>
            <person name="Virta P."/>
        </authorList>
    </citation>
    <scope>NUCLEOTIDE SEQUENCE [LARGE SCALE GENOMIC DNA]</scope>
    <source>
        <strain evidence="3 4">DSM 40763</strain>
    </source>
</reference>
<accession>A0A8H1L6T8</accession>
<dbReference type="GO" id="GO:0005506">
    <property type="term" value="F:iron ion binding"/>
    <property type="evidence" value="ECO:0007669"/>
    <property type="project" value="InterPro"/>
</dbReference>
<keyword evidence="2" id="KW-0503">Monooxygenase</keyword>
<name>A0A8H1L6T8_9ACTN</name>
<dbReference type="AlphaFoldDB" id="A0A8H1L6T8"/>
<evidence type="ECO:0000313" key="4">
    <source>
        <dbReference type="Proteomes" id="UP000298111"/>
    </source>
</evidence>
<dbReference type="SUPFAM" id="SSF48264">
    <property type="entry name" value="Cytochrome P450"/>
    <property type="match status" value="1"/>
</dbReference>
<keyword evidence="2" id="KW-0560">Oxidoreductase</keyword>
<organism evidence="3 4">
    <name type="scientific">Streptomyces albus</name>
    <dbReference type="NCBI Taxonomy" id="1888"/>
    <lineage>
        <taxon>Bacteria</taxon>
        <taxon>Bacillati</taxon>
        <taxon>Actinomycetota</taxon>
        <taxon>Actinomycetes</taxon>
        <taxon>Kitasatosporales</taxon>
        <taxon>Streptomycetaceae</taxon>
        <taxon>Streptomyces</taxon>
    </lineage>
</organism>
<dbReference type="PROSITE" id="PS00086">
    <property type="entry name" value="CYTOCHROME_P450"/>
    <property type="match status" value="1"/>
</dbReference>
<dbReference type="InterPro" id="IPR036396">
    <property type="entry name" value="Cyt_P450_sf"/>
</dbReference>